<evidence type="ECO:0000313" key="2">
    <source>
        <dbReference type="EMBL" id="QRG67105.1"/>
    </source>
</evidence>
<protein>
    <submittedName>
        <fullName evidence="2">Uncharacterized protein</fullName>
    </submittedName>
</protein>
<dbReference type="RefSeq" id="WP_203354168.1">
    <property type="nucleotide sequence ID" value="NZ_CP069127.1"/>
</dbReference>
<proteinExistence type="predicted"/>
<sequence length="57" mass="6307">MVFISLFIMLISGALLFWLVAPPAVPRSEENPLHPEEGTLYPPAVKADDLGHLHLQD</sequence>
<feature type="region of interest" description="Disordered" evidence="1">
    <location>
        <begin position="28"/>
        <end position="57"/>
    </location>
</feature>
<accession>A0ABX7FQ31</accession>
<gene>
    <name evidence="2" type="ORF">JNE38_27180</name>
</gene>
<reference evidence="2 3" key="1">
    <citation type="submission" date="2021-01" db="EMBL/GenBank/DDBJ databases">
        <title>Identification of strong promoters based on the transcriptome of Brevibacillus choshinensis.</title>
        <authorList>
            <person name="Yao D."/>
            <person name="Zhang K."/>
            <person name="Wu J."/>
        </authorList>
    </citation>
    <scope>NUCLEOTIDE SEQUENCE [LARGE SCALE GENOMIC DNA]</scope>
    <source>
        <strain evidence="2 3">HPD31-SP3</strain>
    </source>
</reference>
<feature type="compositionally biased region" description="Basic and acidic residues" evidence="1">
    <location>
        <begin position="28"/>
        <end position="37"/>
    </location>
</feature>
<evidence type="ECO:0000256" key="1">
    <source>
        <dbReference type="SAM" id="MobiDB-lite"/>
    </source>
</evidence>
<name>A0ABX7FQ31_BRECH</name>
<keyword evidence="3" id="KW-1185">Reference proteome</keyword>
<dbReference type="Proteomes" id="UP000596248">
    <property type="component" value="Chromosome"/>
</dbReference>
<organism evidence="2 3">
    <name type="scientific">Brevibacillus choshinensis</name>
    <dbReference type="NCBI Taxonomy" id="54911"/>
    <lineage>
        <taxon>Bacteria</taxon>
        <taxon>Bacillati</taxon>
        <taxon>Bacillota</taxon>
        <taxon>Bacilli</taxon>
        <taxon>Bacillales</taxon>
        <taxon>Paenibacillaceae</taxon>
        <taxon>Brevibacillus</taxon>
    </lineage>
</organism>
<feature type="compositionally biased region" description="Basic and acidic residues" evidence="1">
    <location>
        <begin position="46"/>
        <end position="57"/>
    </location>
</feature>
<evidence type="ECO:0000313" key="3">
    <source>
        <dbReference type="Proteomes" id="UP000596248"/>
    </source>
</evidence>
<dbReference type="EMBL" id="CP069127">
    <property type="protein sequence ID" value="QRG67105.1"/>
    <property type="molecule type" value="Genomic_DNA"/>
</dbReference>